<dbReference type="Proteomes" id="UP000789326">
    <property type="component" value="Unassembled WGS sequence"/>
</dbReference>
<dbReference type="EC" id="3.1.3.3" evidence="2"/>
<proteinExistence type="predicted"/>
<dbReference type="AlphaFoldDB" id="A0A9W4PER0"/>
<accession>A0A9W4PER0</accession>
<dbReference type="SUPFAM" id="SSF81606">
    <property type="entry name" value="PP2C-like"/>
    <property type="match status" value="1"/>
</dbReference>
<reference evidence="2" key="1">
    <citation type="submission" date="2021-11" db="EMBL/GenBank/DDBJ databases">
        <authorList>
            <person name="Bulgarelli D."/>
        </authorList>
    </citation>
    <scope>NUCLEOTIDE SEQUENCE</scope>
    <source>
        <strain evidence="2">Bi133</strain>
    </source>
</reference>
<evidence type="ECO:0000259" key="1">
    <source>
        <dbReference type="SMART" id="SM00331"/>
    </source>
</evidence>
<keyword evidence="2" id="KW-0378">Hydrolase</keyword>
<dbReference type="RefSeq" id="WP_230302692.1">
    <property type="nucleotide sequence ID" value="NZ_CAKKMG010000048.1"/>
</dbReference>
<dbReference type="Gene3D" id="3.60.40.10">
    <property type="entry name" value="PPM-type phosphatase domain"/>
    <property type="match status" value="1"/>
</dbReference>
<gene>
    <name evidence="2" type="primary">rsbX</name>
    <name evidence="2" type="ORF">SRABI133_03188</name>
</gene>
<dbReference type="EMBL" id="CAKKMG010000048">
    <property type="protein sequence ID" value="CAH0253107.1"/>
    <property type="molecule type" value="Genomic_DNA"/>
</dbReference>
<organism evidence="2 3">
    <name type="scientific">Peribacillus simplex</name>
    <dbReference type="NCBI Taxonomy" id="1478"/>
    <lineage>
        <taxon>Bacteria</taxon>
        <taxon>Bacillati</taxon>
        <taxon>Bacillota</taxon>
        <taxon>Bacilli</taxon>
        <taxon>Bacillales</taxon>
        <taxon>Bacillaceae</taxon>
        <taxon>Peribacillus</taxon>
    </lineage>
</organism>
<dbReference type="PANTHER" id="PTHR35801:SF1">
    <property type="entry name" value="PHOSPHOSERINE PHOSPHATASE RSBX"/>
    <property type="match status" value="1"/>
</dbReference>
<comment type="caution">
    <text evidence="2">The sequence shown here is derived from an EMBL/GenBank/DDBJ whole genome shotgun (WGS) entry which is preliminary data.</text>
</comment>
<dbReference type="Pfam" id="PF07228">
    <property type="entry name" value="SpoIIE"/>
    <property type="match status" value="1"/>
</dbReference>
<dbReference type="InterPro" id="IPR036457">
    <property type="entry name" value="PPM-type-like_dom_sf"/>
</dbReference>
<feature type="domain" description="PPM-type phosphatase" evidence="1">
    <location>
        <begin position="10"/>
        <end position="200"/>
    </location>
</feature>
<dbReference type="PANTHER" id="PTHR35801">
    <property type="entry name" value="PHOSPHOSERINE PHOSPHATASE RSBX"/>
    <property type="match status" value="1"/>
</dbReference>
<sequence>MIKDILRGEKIEVLVSQSSKNGMVYCGDDYFFLHTKEYFVCVLADGLGSGKNAYDSSHAVIEEVKRNHELDVESLMAVCNQVLIDKRGAAVSILKIFYDKNEFVYSSVGNIRFFLYNPSDDKLVYPLPVTGYLSGRKQIYRTQRYKYEPNAKFILHSDGLDLKGAKTFLKRLVPIDKNAQCILKSSPLTADDTTFILGSLLSP</sequence>
<evidence type="ECO:0000313" key="3">
    <source>
        <dbReference type="Proteomes" id="UP000789326"/>
    </source>
</evidence>
<name>A0A9W4PER0_9BACI</name>
<dbReference type="GO" id="GO:0016787">
    <property type="term" value="F:hydrolase activity"/>
    <property type="evidence" value="ECO:0007669"/>
    <property type="project" value="UniProtKB-KW"/>
</dbReference>
<evidence type="ECO:0000313" key="2">
    <source>
        <dbReference type="EMBL" id="CAH0253107.1"/>
    </source>
</evidence>
<protein>
    <submittedName>
        <fullName evidence="2">Phosphoserine phosphatase RsbX</fullName>
        <ecNumber evidence="2">3.1.3.3</ecNumber>
    </submittedName>
</protein>
<dbReference type="SMART" id="SM00331">
    <property type="entry name" value="PP2C_SIG"/>
    <property type="match status" value="1"/>
</dbReference>
<dbReference type="InterPro" id="IPR001932">
    <property type="entry name" value="PPM-type_phosphatase-like_dom"/>
</dbReference>
<dbReference type="InterPro" id="IPR039248">
    <property type="entry name" value="Ptase_RsbX"/>
</dbReference>